<sequence length="102" mass="11679">MEKTLSDVDAEDLVRKVSAAVTAVMAKETTGLQILSYIYINDLVELVNDCIAAQLPYLEEVFYTPDFTRQPTEEAGPCHRDKRKKRRVVFDKIRKKIIAQYG</sequence>
<evidence type="ECO:0000313" key="1">
    <source>
        <dbReference type="EMBL" id="KAF0043630.1"/>
    </source>
</evidence>
<dbReference type="EMBL" id="VEVO01000004">
    <property type="protein sequence ID" value="KAF0043630.1"/>
    <property type="molecule type" value="Genomic_DNA"/>
</dbReference>
<name>A0A6A4TIU0_SCOMX</name>
<dbReference type="Proteomes" id="UP000438429">
    <property type="component" value="Unassembled WGS sequence"/>
</dbReference>
<protein>
    <submittedName>
        <fullName evidence="1">Uncharacterized protein</fullName>
    </submittedName>
</protein>
<dbReference type="AlphaFoldDB" id="A0A6A4TIU0"/>
<comment type="caution">
    <text evidence="1">The sequence shown here is derived from an EMBL/GenBank/DDBJ whole genome shotgun (WGS) entry which is preliminary data.</text>
</comment>
<proteinExistence type="predicted"/>
<reference evidence="1 2" key="1">
    <citation type="submission" date="2019-06" db="EMBL/GenBank/DDBJ databases">
        <title>Draft genomes of female and male turbot (Scophthalmus maximus).</title>
        <authorList>
            <person name="Xu H."/>
            <person name="Xu X.-W."/>
            <person name="Shao C."/>
            <person name="Chen S."/>
        </authorList>
    </citation>
    <scope>NUCLEOTIDE SEQUENCE [LARGE SCALE GENOMIC DNA]</scope>
    <source>
        <strain evidence="1">Ysfricsl-2016a</strain>
        <tissue evidence="1">Blood</tissue>
    </source>
</reference>
<organism evidence="1 2">
    <name type="scientific">Scophthalmus maximus</name>
    <name type="common">Turbot</name>
    <name type="synonym">Psetta maxima</name>
    <dbReference type="NCBI Taxonomy" id="52904"/>
    <lineage>
        <taxon>Eukaryota</taxon>
        <taxon>Metazoa</taxon>
        <taxon>Chordata</taxon>
        <taxon>Craniata</taxon>
        <taxon>Vertebrata</taxon>
        <taxon>Euteleostomi</taxon>
        <taxon>Actinopterygii</taxon>
        <taxon>Neopterygii</taxon>
        <taxon>Teleostei</taxon>
        <taxon>Neoteleostei</taxon>
        <taxon>Acanthomorphata</taxon>
        <taxon>Carangaria</taxon>
        <taxon>Pleuronectiformes</taxon>
        <taxon>Pleuronectoidei</taxon>
        <taxon>Scophthalmidae</taxon>
        <taxon>Scophthalmus</taxon>
    </lineage>
</organism>
<accession>A0A6A4TIU0</accession>
<evidence type="ECO:0000313" key="2">
    <source>
        <dbReference type="Proteomes" id="UP000438429"/>
    </source>
</evidence>
<gene>
    <name evidence="1" type="ORF">F2P81_004967</name>
</gene>